<comment type="caution">
    <text evidence="6">The sequence shown here is derived from an EMBL/GenBank/DDBJ whole genome shotgun (WGS) entry which is preliminary data.</text>
</comment>
<keyword evidence="2 6" id="KW-0489">Methyltransferase</keyword>
<keyword evidence="3 6" id="KW-0808">Transferase</keyword>
<dbReference type="PANTHER" id="PTHR42786">
    <property type="entry name" value="TRNA/RRNA METHYLTRANSFERASE"/>
    <property type="match status" value="1"/>
</dbReference>
<gene>
    <name evidence="6" type="ORF">JDN41_03695</name>
</gene>
<dbReference type="SUPFAM" id="SSF75217">
    <property type="entry name" value="alpha/beta knot"/>
    <property type="match status" value="1"/>
</dbReference>
<organism evidence="6 7">
    <name type="scientific">Rhodomicrobium udaipurense</name>
    <dbReference type="NCBI Taxonomy" id="1202716"/>
    <lineage>
        <taxon>Bacteria</taxon>
        <taxon>Pseudomonadati</taxon>
        <taxon>Pseudomonadota</taxon>
        <taxon>Alphaproteobacteria</taxon>
        <taxon>Hyphomicrobiales</taxon>
        <taxon>Hyphomicrobiaceae</taxon>
        <taxon>Rhodomicrobium</taxon>
    </lineage>
</organism>
<dbReference type="Pfam" id="PF00588">
    <property type="entry name" value="SpoU_methylase"/>
    <property type="match status" value="1"/>
</dbReference>
<proteinExistence type="inferred from homology"/>
<dbReference type="RefSeq" id="WP_037235782.1">
    <property type="nucleotide sequence ID" value="NZ_JAEMUK010000008.1"/>
</dbReference>
<evidence type="ECO:0000313" key="7">
    <source>
        <dbReference type="Proteomes" id="UP000623250"/>
    </source>
</evidence>
<dbReference type="EMBL" id="JAEMUK010000008">
    <property type="protein sequence ID" value="MBJ7542656.1"/>
    <property type="molecule type" value="Genomic_DNA"/>
</dbReference>
<dbReference type="AlphaFoldDB" id="A0A8I1GF25"/>
<dbReference type="CDD" id="cd18093">
    <property type="entry name" value="SpoU-like_TrmJ"/>
    <property type="match status" value="1"/>
</dbReference>
<dbReference type="InterPro" id="IPR029026">
    <property type="entry name" value="tRNA_m1G_MTases_N"/>
</dbReference>
<dbReference type="Gene3D" id="1.10.8.590">
    <property type="match status" value="1"/>
</dbReference>
<dbReference type="GO" id="GO:0005829">
    <property type="term" value="C:cytosol"/>
    <property type="evidence" value="ECO:0007669"/>
    <property type="project" value="TreeGrafter"/>
</dbReference>
<reference evidence="6 7" key="1">
    <citation type="submission" date="2020-12" db="EMBL/GenBank/DDBJ databases">
        <title>Revised draft genomes of Rhodomicrobium vannielii ATCC 17100 and Rhodomicrobium udaipurense JA643.</title>
        <authorList>
            <person name="Conners E.M."/>
            <person name="Davenport E.J."/>
            <person name="Bose A."/>
        </authorList>
    </citation>
    <scope>NUCLEOTIDE SEQUENCE [LARGE SCALE GENOMIC DNA]</scope>
    <source>
        <strain evidence="6 7">JA643</strain>
    </source>
</reference>
<dbReference type="InterPro" id="IPR004384">
    <property type="entry name" value="RNA_MeTrfase_TrmJ/LasT"/>
</dbReference>
<dbReference type="PIRSF" id="PIRSF004808">
    <property type="entry name" value="LasT"/>
    <property type="match status" value="1"/>
</dbReference>
<evidence type="ECO:0000256" key="3">
    <source>
        <dbReference type="ARBA" id="ARBA00022679"/>
    </source>
</evidence>
<dbReference type="GO" id="GO:0002128">
    <property type="term" value="P:tRNA nucleoside ribose methylation"/>
    <property type="evidence" value="ECO:0007669"/>
    <property type="project" value="TreeGrafter"/>
</dbReference>
<dbReference type="InterPro" id="IPR001537">
    <property type="entry name" value="SpoU_MeTrfase"/>
</dbReference>
<protein>
    <submittedName>
        <fullName evidence="6">RNA methyltransferase</fullName>
    </submittedName>
</protein>
<keyword evidence="4" id="KW-0949">S-adenosyl-L-methionine</keyword>
<dbReference type="Gene3D" id="3.40.1280.10">
    <property type="match status" value="1"/>
</dbReference>
<evidence type="ECO:0000256" key="1">
    <source>
        <dbReference type="ARBA" id="ARBA00007228"/>
    </source>
</evidence>
<dbReference type="PANTHER" id="PTHR42786:SF7">
    <property type="entry name" value="TRNA_RRNA METHYLTRANSFERASE SPOU TYPE DOMAIN-CONTAINING PROTEIN"/>
    <property type="match status" value="1"/>
</dbReference>
<evidence type="ECO:0000313" key="6">
    <source>
        <dbReference type="EMBL" id="MBJ7542656.1"/>
    </source>
</evidence>
<evidence type="ECO:0000259" key="5">
    <source>
        <dbReference type="Pfam" id="PF00588"/>
    </source>
</evidence>
<name>A0A8I1GF25_9HYPH</name>
<dbReference type="Proteomes" id="UP000623250">
    <property type="component" value="Unassembled WGS sequence"/>
</dbReference>
<evidence type="ECO:0000256" key="4">
    <source>
        <dbReference type="ARBA" id="ARBA00022691"/>
    </source>
</evidence>
<comment type="similarity">
    <text evidence="1">Belongs to the class IV-like SAM-binding methyltransferase superfamily. RNA methyltransferase TrmH family.</text>
</comment>
<accession>A0A8I1GF25</accession>
<keyword evidence="7" id="KW-1185">Reference proteome</keyword>
<dbReference type="InterPro" id="IPR029028">
    <property type="entry name" value="Alpha/beta_knot_MTases"/>
</dbReference>
<dbReference type="GO" id="GO:0003723">
    <property type="term" value="F:RNA binding"/>
    <property type="evidence" value="ECO:0007669"/>
    <property type="project" value="InterPro"/>
</dbReference>
<feature type="domain" description="tRNA/rRNA methyltransferase SpoU type" evidence="5">
    <location>
        <begin position="11"/>
        <end position="161"/>
    </location>
</feature>
<evidence type="ECO:0000256" key="2">
    <source>
        <dbReference type="ARBA" id="ARBA00022603"/>
    </source>
</evidence>
<sequence length="263" mass="28504">MTSALSPSAPAIILVEPQLGENIGAAARAMANFGLRELRLVAPRDGWPNEAARASAALAVEIVDGARLYPDLATAVADLHYIVATTARSRFLAKPVLAPDTAVTEIAERQVADLRCGVLFGKERTGLENSDVAIADAIMTAPVDPAFASLNLAQSVLLFAYEWRKLVNPHSLGRTLPDAPLGAGHRFKASRPAERGELIGFYEHLEGELDHCGFLFPPEKRETMVNNIRTMFARMAPTEQEVRTLRGMVAILRRGPWQGSNKA</sequence>
<dbReference type="GO" id="GO:0008173">
    <property type="term" value="F:RNA methyltransferase activity"/>
    <property type="evidence" value="ECO:0007669"/>
    <property type="project" value="InterPro"/>
</dbReference>